<dbReference type="InterPro" id="IPR011049">
    <property type="entry name" value="Serralysin-like_metalloprot_C"/>
</dbReference>
<feature type="region of interest" description="Disordered" evidence="1">
    <location>
        <begin position="682"/>
        <end position="712"/>
    </location>
</feature>
<gene>
    <name evidence="2" type="ORF">OF850_12355</name>
</gene>
<dbReference type="SUPFAM" id="SSF51120">
    <property type="entry name" value="beta-Roll"/>
    <property type="match status" value="2"/>
</dbReference>
<protein>
    <submittedName>
        <fullName evidence="2">Uncharacterized protein</fullName>
    </submittedName>
</protein>
<evidence type="ECO:0000313" key="2">
    <source>
        <dbReference type="EMBL" id="MCW8086424.1"/>
    </source>
</evidence>
<dbReference type="Proteomes" id="UP001526430">
    <property type="component" value="Unassembled WGS sequence"/>
</dbReference>
<feature type="compositionally biased region" description="Pro residues" evidence="1">
    <location>
        <begin position="684"/>
        <end position="704"/>
    </location>
</feature>
<accession>A0ABT3NXX9</accession>
<dbReference type="EMBL" id="JAPFQI010000008">
    <property type="protein sequence ID" value="MCW8086424.1"/>
    <property type="molecule type" value="Genomic_DNA"/>
</dbReference>
<keyword evidence="3" id="KW-1185">Reference proteome</keyword>
<feature type="non-terminal residue" evidence="2">
    <location>
        <position position="927"/>
    </location>
</feature>
<evidence type="ECO:0000256" key="1">
    <source>
        <dbReference type="SAM" id="MobiDB-lite"/>
    </source>
</evidence>
<sequence length="927" mass="95256">MSLLSLPALGAGGIVALSLENAGAQTLKAGIATLGQVFKQGDVPNGTSLVAQIGGKSVALQVDVKSTWPDGSAKMTVLSFARPDIAPGADVGVVIAKGTAAAGPAVDLAKIASAHSFTVDYAPTGGASQTIDVMAALKAALANGTASFWQQGVHATQARVEVPVGGSMRMVFDVTGFANGEVSVDATFANDIAMSATGGAVNYSTTIRLDGAVVHSGSLTQGQYQRWHKEFASSESDGGQSIGGPAKGWLNIVHDISYLEKSGAVAAYDLSIPVAEARLAAWHTATQAPTWNAPLAANGVTQNFPQTGGRDDLGMLTAANTAWVISQDVRAATYALGQAEAASAVPWHFWDAKNGTWVNTDNYPKLWTDSRYGAGTDTTSTATKLTQLVGSTGWNVDRAHQPELSFFPYVQTGERWIYDNLMSQAASNIIGTWPGPRSDALDLVVNGGQVRSSAWSLRELENAAFVAAEGSPEKAYLQAAADANWKWLVSKIPEWTKMQGEAHGWIPGDYGNSGNMGPWQQDYFASTSIAAASRGSADALTFLKWQENFLIGRFLQANNGFAQNDGAAYNIAITDPATGRIFTTWAEIGAQTVARNLSNGTGWTNSQGEYARLAMATLAGIYELTGNQTAADIYKALIAAKAPWTSLADYSKNLNYAVTLPGVYSEVSWSSTGTGSIPVVTTPTPAPTPAPAPTTPTAPAPAPTPDTSIQVPAGNTVASTAKVTGTSRDDAVTLSGVANGITVDLGSGRDALTLSSAGPNTLVVFNTEVIKGGSQADTVMLGTAISGGTIDLGGGRDTLRLANGSNQVTVANVEVVHGGTGADIVTFSTAAVGATIDLGAGSDRLILSSAGPNTVTVLNTEVITGGSQADTVTLGAATTNAVIDLGAGNDRLVLANGTNTVTVSNVETVIGGTGVDTVILAPNLSHT</sequence>
<evidence type="ECO:0000313" key="3">
    <source>
        <dbReference type="Proteomes" id="UP001526430"/>
    </source>
</evidence>
<organism evidence="2 3">
    <name type="scientific">Sabulicella glaciei</name>
    <dbReference type="NCBI Taxonomy" id="2984948"/>
    <lineage>
        <taxon>Bacteria</taxon>
        <taxon>Pseudomonadati</taxon>
        <taxon>Pseudomonadota</taxon>
        <taxon>Alphaproteobacteria</taxon>
        <taxon>Acetobacterales</taxon>
        <taxon>Acetobacteraceae</taxon>
        <taxon>Sabulicella</taxon>
    </lineage>
</organism>
<reference evidence="2 3" key="1">
    <citation type="submission" date="2022-10" db="EMBL/GenBank/DDBJ databases">
        <title>Roseococcus glaciei nov., sp. nov., isolated from glacier.</title>
        <authorList>
            <person name="Liu Q."/>
            <person name="Xin Y.-H."/>
        </authorList>
    </citation>
    <scope>NUCLEOTIDE SEQUENCE [LARGE SCALE GENOMIC DNA]</scope>
    <source>
        <strain evidence="2 3">MDT2-1-1</strain>
    </source>
</reference>
<comment type="caution">
    <text evidence="2">The sequence shown here is derived from an EMBL/GenBank/DDBJ whole genome shotgun (WGS) entry which is preliminary data.</text>
</comment>
<dbReference type="Gene3D" id="2.150.10.10">
    <property type="entry name" value="Serralysin-like metalloprotease, C-terminal"/>
    <property type="match status" value="1"/>
</dbReference>
<proteinExistence type="predicted"/>
<name>A0ABT3NXX9_9PROT</name>